<keyword evidence="3" id="KW-1185">Reference proteome</keyword>
<dbReference type="EMBL" id="JAUHHV010000001">
    <property type="protein sequence ID" value="KAK1439109.1"/>
    <property type="molecule type" value="Genomic_DNA"/>
</dbReference>
<sequence>MGLLRTRLRILDSLWIISRKKVVYGDKTLFWKDFWFGLSCFQVLFPNLYQLKSQKKSLVGNRIKRSEDGNLEFLWQWKRRMAQGIETEEYMHMLDILNSYRFTDNEDQWVWAGSGNGTDDQFSVRSMRNLLHKSSAPVHDGRPFKWIKWVPPKVVTFVWRMAFGKIPLSTLLINRGVPITSTSCIFCGTLDETVGSGRIVYNVPLAVKKKKRSGSISMMPRRCSRD</sequence>
<dbReference type="PANTHER" id="PTHR36617:SF5">
    <property type="entry name" value="OS05G0421675 PROTEIN"/>
    <property type="match status" value="1"/>
</dbReference>
<gene>
    <name evidence="2" type="ORF">QVD17_04924</name>
</gene>
<dbReference type="InterPro" id="IPR026960">
    <property type="entry name" value="RVT-Znf"/>
</dbReference>
<evidence type="ECO:0000313" key="3">
    <source>
        <dbReference type="Proteomes" id="UP001229421"/>
    </source>
</evidence>
<protein>
    <recommendedName>
        <fullName evidence="1">Reverse transcriptase zinc-binding domain-containing protein</fullName>
    </recommendedName>
</protein>
<dbReference type="PANTHER" id="PTHR36617">
    <property type="entry name" value="PROTEIN, PUTATIVE-RELATED"/>
    <property type="match status" value="1"/>
</dbReference>
<evidence type="ECO:0000313" key="2">
    <source>
        <dbReference type="EMBL" id="KAK1439109.1"/>
    </source>
</evidence>
<dbReference type="Proteomes" id="UP001229421">
    <property type="component" value="Unassembled WGS sequence"/>
</dbReference>
<reference evidence="2" key="1">
    <citation type="journal article" date="2023" name="bioRxiv">
        <title>Improved chromosome-level genome assembly for marigold (Tagetes erecta).</title>
        <authorList>
            <person name="Jiang F."/>
            <person name="Yuan L."/>
            <person name="Wang S."/>
            <person name="Wang H."/>
            <person name="Xu D."/>
            <person name="Wang A."/>
            <person name="Fan W."/>
        </authorList>
    </citation>
    <scope>NUCLEOTIDE SEQUENCE</scope>
    <source>
        <strain evidence="2">WSJ</strain>
        <tissue evidence="2">Leaf</tissue>
    </source>
</reference>
<evidence type="ECO:0000259" key="1">
    <source>
        <dbReference type="Pfam" id="PF13966"/>
    </source>
</evidence>
<accession>A0AAD8LB22</accession>
<feature type="domain" description="Reverse transcriptase zinc-binding" evidence="1">
    <location>
        <begin position="122"/>
        <end position="194"/>
    </location>
</feature>
<comment type="caution">
    <text evidence="2">The sequence shown here is derived from an EMBL/GenBank/DDBJ whole genome shotgun (WGS) entry which is preliminary data.</text>
</comment>
<dbReference type="Pfam" id="PF13966">
    <property type="entry name" value="zf-RVT"/>
    <property type="match status" value="1"/>
</dbReference>
<name>A0AAD8LB22_TARER</name>
<proteinExistence type="predicted"/>
<dbReference type="AlphaFoldDB" id="A0AAD8LB22"/>
<organism evidence="2 3">
    <name type="scientific">Tagetes erecta</name>
    <name type="common">African marigold</name>
    <dbReference type="NCBI Taxonomy" id="13708"/>
    <lineage>
        <taxon>Eukaryota</taxon>
        <taxon>Viridiplantae</taxon>
        <taxon>Streptophyta</taxon>
        <taxon>Embryophyta</taxon>
        <taxon>Tracheophyta</taxon>
        <taxon>Spermatophyta</taxon>
        <taxon>Magnoliopsida</taxon>
        <taxon>eudicotyledons</taxon>
        <taxon>Gunneridae</taxon>
        <taxon>Pentapetalae</taxon>
        <taxon>asterids</taxon>
        <taxon>campanulids</taxon>
        <taxon>Asterales</taxon>
        <taxon>Asteraceae</taxon>
        <taxon>Asteroideae</taxon>
        <taxon>Heliantheae alliance</taxon>
        <taxon>Tageteae</taxon>
        <taxon>Tagetes</taxon>
    </lineage>
</organism>